<keyword evidence="3" id="KW-1185">Reference proteome</keyword>
<proteinExistence type="predicted"/>
<comment type="caution">
    <text evidence="2">The sequence shown here is derived from an EMBL/GenBank/DDBJ whole genome shotgun (WGS) entry which is preliminary data.</text>
</comment>
<dbReference type="RefSeq" id="WP_344835241.1">
    <property type="nucleotide sequence ID" value="NZ_BAAAUV010000020.1"/>
</dbReference>
<reference evidence="3" key="1">
    <citation type="journal article" date="2019" name="Int. J. Syst. Evol. Microbiol.">
        <title>The Global Catalogue of Microorganisms (GCM) 10K type strain sequencing project: providing services to taxonomists for standard genome sequencing and annotation.</title>
        <authorList>
            <consortium name="The Broad Institute Genomics Platform"/>
            <consortium name="The Broad Institute Genome Sequencing Center for Infectious Disease"/>
            <person name="Wu L."/>
            <person name="Ma J."/>
        </authorList>
    </citation>
    <scope>NUCLEOTIDE SEQUENCE [LARGE SCALE GENOMIC DNA]</scope>
    <source>
        <strain evidence="3">JCM 9377</strain>
    </source>
</reference>
<evidence type="ECO:0000313" key="3">
    <source>
        <dbReference type="Proteomes" id="UP001501237"/>
    </source>
</evidence>
<protein>
    <submittedName>
        <fullName evidence="2">Uncharacterized protein</fullName>
    </submittedName>
</protein>
<organism evidence="2 3">
    <name type="scientific">Actinocorallia longicatena</name>
    <dbReference type="NCBI Taxonomy" id="111803"/>
    <lineage>
        <taxon>Bacteria</taxon>
        <taxon>Bacillati</taxon>
        <taxon>Actinomycetota</taxon>
        <taxon>Actinomycetes</taxon>
        <taxon>Streptosporangiales</taxon>
        <taxon>Thermomonosporaceae</taxon>
        <taxon>Actinocorallia</taxon>
    </lineage>
</organism>
<sequence length="116" mass="12485">MRNHRLAGIAAALALAGTVGLGAAPATAAPNPTTTYETRAPAPITAAERDQIAAQLRKLGAPASVVATIFNPLSVGWDLFGPYLDDWAPYCDIHLFLPWEWIHLFPLIDQSGCWTF</sequence>
<dbReference type="EMBL" id="BAAAUV010000020">
    <property type="protein sequence ID" value="GAA3230494.1"/>
    <property type="molecule type" value="Genomic_DNA"/>
</dbReference>
<evidence type="ECO:0000313" key="2">
    <source>
        <dbReference type="EMBL" id="GAA3230494.1"/>
    </source>
</evidence>
<gene>
    <name evidence="2" type="ORF">GCM10010468_60990</name>
</gene>
<evidence type="ECO:0000256" key="1">
    <source>
        <dbReference type="SAM" id="SignalP"/>
    </source>
</evidence>
<feature type="chain" id="PRO_5047043381" evidence="1">
    <location>
        <begin position="29"/>
        <end position="116"/>
    </location>
</feature>
<feature type="signal peptide" evidence="1">
    <location>
        <begin position="1"/>
        <end position="28"/>
    </location>
</feature>
<keyword evidence="1" id="KW-0732">Signal</keyword>
<accession>A0ABP6QKY4</accession>
<dbReference type="Proteomes" id="UP001501237">
    <property type="component" value="Unassembled WGS sequence"/>
</dbReference>
<name>A0ABP6QKY4_9ACTN</name>